<comment type="caution">
    <text evidence="2">The sequence shown here is derived from an EMBL/GenBank/DDBJ whole genome shotgun (WGS) entry which is preliminary data.</text>
</comment>
<accession>A0A0F9F6G3</accession>
<reference evidence="2" key="1">
    <citation type="journal article" date="2015" name="Nature">
        <title>Complex archaea that bridge the gap between prokaryotes and eukaryotes.</title>
        <authorList>
            <person name="Spang A."/>
            <person name="Saw J.H."/>
            <person name="Jorgensen S.L."/>
            <person name="Zaremba-Niedzwiedzka K."/>
            <person name="Martijn J."/>
            <person name="Lind A.E."/>
            <person name="van Eijk R."/>
            <person name="Schleper C."/>
            <person name="Guy L."/>
            <person name="Ettema T.J."/>
        </authorList>
    </citation>
    <scope>NUCLEOTIDE SEQUENCE</scope>
</reference>
<dbReference type="AlphaFoldDB" id="A0A0F9F6G3"/>
<dbReference type="Pfam" id="PF18763">
    <property type="entry name" value="ddrB-ParB"/>
    <property type="match status" value="1"/>
</dbReference>
<feature type="non-terminal residue" evidence="2">
    <location>
        <position position="571"/>
    </location>
</feature>
<proteinExistence type="predicted"/>
<organism evidence="2">
    <name type="scientific">marine sediment metagenome</name>
    <dbReference type="NCBI Taxonomy" id="412755"/>
    <lineage>
        <taxon>unclassified sequences</taxon>
        <taxon>metagenomes</taxon>
        <taxon>ecological metagenomes</taxon>
    </lineage>
</organism>
<feature type="domain" description="DdrB-like" evidence="1">
    <location>
        <begin position="204"/>
        <end position="337"/>
    </location>
</feature>
<gene>
    <name evidence="2" type="ORF">LCGC14_1990620</name>
</gene>
<protein>
    <recommendedName>
        <fullName evidence="1">DdrB-like domain-containing protein</fullName>
    </recommendedName>
</protein>
<dbReference type="EMBL" id="LAZR01022445">
    <property type="protein sequence ID" value="KKL81853.1"/>
    <property type="molecule type" value="Genomic_DNA"/>
</dbReference>
<sequence>MKPIVKWQYGKLEGTLGLLEEHLADPDCPCHSDGENCARKHLKRAEDYAQETIILLSRDPKSPAQELNKLDQLSTEARAYRQAEERFLCGKKVPEKEFATISWASNWRKYFETLLVSTCVVEARAKDLHPAIAGLEDLTKIRISGTCKAGKACNFKVKAIETTEGSTSSIADLDKVIQEVQKRASQEGAAVSNRTFAQGTTNVSRYEFDFRIVDAGKLVVSHDPFTFVPNPAYPQDLQPRLRERAATRLQVERIAANIDPDALLVDYHSIDRGAPIIGPDRVVESGNGRIMALLYANKSFPGQYERYVQALKEIAPQYNLDPRTADRMKIPILVRERVTKVNRKQFVEEANASTTIETSSIEKARTDAKKISIEMLQSLEVLEGENIEDALRASRNRVFVKSFLSKLSQNEQARLVDAKGVLSQDGVRRATMALFVATFSGDVGLRLAEKFFESTDINVRNVFNGLARSLGSLAVAEGLSSRGERDQLYTIGDDLAHAIGVFSAIKKTPGMTVEKYLHQSQLFERELTPFQERILVVLGDNSKSARKIGAILGEYARLVIESPPPAQVSLI</sequence>
<evidence type="ECO:0000313" key="2">
    <source>
        <dbReference type="EMBL" id="KKL81853.1"/>
    </source>
</evidence>
<dbReference type="InterPro" id="IPR041398">
    <property type="entry name" value="DdrB_dom"/>
</dbReference>
<name>A0A0F9F6G3_9ZZZZ</name>
<evidence type="ECO:0000259" key="1">
    <source>
        <dbReference type="Pfam" id="PF18763"/>
    </source>
</evidence>